<evidence type="ECO:0000313" key="2">
    <source>
        <dbReference type="Proteomes" id="UP000029385"/>
    </source>
</evidence>
<accession>A0A091AU44</accession>
<dbReference type="RefSeq" id="WP_022969900.1">
    <property type="nucleotide sequence ID" value="NZ_ATVD01000004.1"/>
</dbReference>
<dbReference type="Proteomes" id="UP000029385">
    <property type="component" value="Unassembled WGS sequence"/>
</dbReference>
<dbReference type="PANTHER" id="PTHR14097:SF7">
    <property type="entry name" value="OXIDOREDUCTASE HTATIP2"/>
    <property type="match status" value="1"/>
</dbReference>
<dbReference type="PATRIC" id="fig|1121015.4.peg.1901"/>
<dbReference type="eggNOG" id="COG0702">
    <property type="taxonomic scope" value="Bacteria"/>
</dbReference>
<gene>
    <name evidence="1" type="ORF">N789_12135</name>
</gene>
<evidence type="ECO:0008006" key="3">
    <source>
        <dbReference type="Google" id="ProtNLM"/>
    </source>
</evidence>
<protein>
    <recommendedName>
        <fullName evidence="3">NAD(P)-binding domain-containing protein</fullName>
    </recommendedName>
</protein>
<proteinExistence type="predicted"/>
<keyword evidence="2" id="KW-1185">Reference proteome</keyword>
<dbReference type="AlphaFoldDB" id="A0A091AU44"/>
<reference evidence="1 2" key="1">
    <citation type="submission" date="2013-09" db="EMBL/GenBank/DDBJ databases">
        <title>Genome sequencing of Arenimonas oryziterrae.</title>
        <authorList>
            <person name="Chen F."/>
            <person name="Wang G."/>
        </authorList>
    </citation>
    <scope>NUCLEOTIDE SEQUENCE [LARGE SCALE GENOMIC DNA]</scope>
    <source>
        <strain evidence="1 2">YC6267</strain>
    </source>
</reference>
<dbReference type="SUPFAM" id="SSF51735">
    <property type="entry name" value="NAD(P)-binding Rossmann-fold domains"/>
    <property type="match status" value="1"/>
</dbReference>
<evidence type="ECO:0000313" key="1">
    <source>
        <dbReference type="EMBL" id="KFN42871.1"/>
    </source>
</evidence>
<dbReference type="EMBL" id="AVCI01000007">
    <property type="protein sequence ID" value="KFN42871.1"/>
    <property type="molecule type" value="Genomic_DNA"/>
</dbReference>
<dbReference type="PANTHER" id="PTHR14097">
    <property type="entry name" value="OXIDOREDUCTASE HTATIP2"/>
    <property type="match status" value="1"/>
</dbReference>
<organism evidence="1 2">
    <name type="scientific">Arenimonas oryziterrae DSM 21050 = YC6267</name>
    <dbReference type="NCBI Taxonomy" id="1121015"/>
    <lineage>
        <taxon>Bacteria</taxon>
        <taxon>Pseudomonadati</taxon>
        <taxon>Pseudomonadota</taxon>
        <taxon>Gammaproteobacteria</taxon>
        <taxon>Lysobacterales</taxon>
        <taxon>Lysobacteraceae</taxon>
        <taxon>Arenimonas</taxon>
    </lineage>
</organism>
<comment type="caution">
    <text evidence="1">The sequence shown here is derived from an EMBL/GenBank/DDBJ whole genome shotgun (WGS) entry which is preliminary data.</text>
</comment>
<name>A0A091AU44_9GAMM</name>
<dbReference type="OrthoDB" id="9798632at2"/>
<dbReference type="Gene3D" id="3.40.50.720">
    <property type="entry name" value="NAD(P)-binding Rossmann-like Domain"/>
    <property type="match status" value="1"/>
</dbReference>
<sequence length="239" mass="25341">MSLMTTQLLLAGATGLVGGAVLRERLADSAWPGRVLAPVRRSLAVSDPRVVPVIDALTSPGADGELYAQVSDRLGGAALDVYISCLGTTIKTAGSREAFIAVDRELVLRLAKLSYDLGARRAILVSSVGASRQSANFYLRVKGEVEDVVGELGFERLDILQPGLLLGARSERRPGEAVMQAIAPLTNALMIGKKLRRYRAIEALDVARAIVALSERSEPGQFVHEHDAILALSAAESGS</sequence>
<dbReference type="InterPro" id="IPR036291">
    <property type="entry name" value="NAD(P)-bd_dom_sf"/>
</dbReference>
<dbReference type="STRING" id="1121015.GCA_000420545_02296"/>